<feature type="compositionally biased region" description="Basic and acidic residues" evidence="1">
    <location>
        <begin position="53"/>
        <end position="80"/>
    </location>
</feature>
<dbReference type="VEuPathDB" id="MicrosporidiaDB:EDEG_00230"/>
<gene>
    <name evidence="2" type="ORF">EDEG_00230</name>
</gene>
<reference evidence="2 3" key="1">
    <citation type="submission" date="2011-08" db="EMBL/GenBank/DDBJ databases">
        <authorList>
            <person name="Liu Z.J."/>
            <person name="Shi F.L."/>
            <person name="Lu J.Q."/>
            <person name="Li M."/>
            <person name="Wang Z.L."/>
        </authorList>
    </citation>
    <scope>NUCLEOTIDE SEQUENCE [LARGE SCALE GENOMIC DNA]</scope>
    <source>
        <strain evidence="2 3">USNM 41457</strain>
    </source>
</reference>
<dbReference type="InParanoid" id="J9DKY1"/>
<name>J9DKY1_EDHAE</name>
<keyword evidence="3" id="KW-1185">Reference proteome</keyword>
<dbReference type="Proteomes" id="UP000003163">
    <property type="component" value="Unassembled WGS sequence"/>
</dbReference>
<protein>
    <submittedName>
        <fullName evidence="2">Uncharacterized protein</fullName>
    </submittedName>
</protein>
<evidence type="ECO:0000256" key="1">
    <source>
        <dbReference type="SAM" id="MobiDB-lite"/>
    </source>
</evidence>
<sequence>MNMNTNTGKTDENNEKKDANQKESKNNENKEDVNKKGEKTNTRDIKQVIMSEKNAKDVHNSKDSEVEVSEKMKKSSDVLNRNVEEKINSVDSDISKSKATQKKAIKFDAVKDVESTQSEPSLSFNNNQNTIFSPAKTASDTCKSPFLSSMPNTKNKESPFLISFPKNTDEIGTAQQPVTFVHTGSGFESTENKDEDILNDVKSYKNIYSGNCTLYRFDISSGDIHSRGTGKIFISLVEDKNLYRVMMIKEK</sequence>
<dbReference type="AlphaFoldDB" id="J9DKY1"/>
<feature type="compositionally biased region" description="Basic and acidic residues" evidence="1">
    <location>
        <begin position="9"/>
        <end position="46"/>
    </location>
</feature>
<organism evidence="2 3">
    <name type="scientific">Edhazardia aedis (strain USNM 41457)</name>
    <name type="common">Microsporidian parasite</name>
    <dbReference type="NCBI Taxonomy" id="1003232"/>
    <lineage>
        <taxon>Eukaryota</taxon>
        <taxon>Fungi</taxon>
        <taxon>Fungi incertae sedis</taxon>
        <taxon>Microsporidia</taxon>
        <taxon>Edhazardia</taxon>
    </lineage>
</organism>
<feature type="region of interest" description="Disordered" evidence="1">
    <location>
        <begin position="1"/>
        <end position="80"/>
    </location>
</feature>
<comment type="caution">
    <text evidence="2">The sequence shown here is derived from an EMBL/GenBank/DDBJ whole genome shotgun (WGS) entry which is preliminary data.</text>
</comment>
<accession>J9DKY1</accession>
<dbReference type="EMBL" id="AFBI03000002">
    <property type="protein sequence ID" value="EJW03250.1"/>
    <property type="molecule type" value="Genomic_DNA"/>
</dbReference>
<evidence type="ECO:0000313" key="3">
    <source>
        <dbReference type="Proteomes" id="UP000003163"/>
    </source>
</evidence>
<evidence type="ECO:0000313" key="2">
    <source>
        <dbReference type="EMBL" id="EJW03250.1"/>
    </source>
</evidence>
<proteinExistence type="predicted"/>
<dbReference type="HOGENOM" id="CLU_1107112_0_0_1"/>
<reference evidence="3" key="2">
    <citation type="submission" date="2015-07" db="EMBL/GenBank/DDBJ databases">
        <title>Contrasting host-pathogen interactions and genome evolution in two generalist and specialist microsporidian pathogens of mosquitoes.</title>
        <authorList>
            <consortium name="The Broad Institute Genomics Platform"/>
            <consortium name="The Broad Institute Genome Sequencing Center for Infectious Disease"/>
            <person name="Cuomo C.A."/>
            <person name="Sanscrainte N.D."/>
            <person name="Goldberg J.M."/>
            <person name="Heiman D."/>
            <person name="Young S."/>
            <person name="Zeng Q."/>
            <person name="Becnel J.J."/>
            <person name="Birren B.W."/>
        </authorList>
    </citation>
    <scope>NUCLEOTIDE SEQUENCE [LARGE SCALE GENOMIC DNA]</scope>
    <source>
        <strain evidence="3">USNM 41457</strain>
    </source>
</reference>